<dbReference type="AlphaFoldDB" id="X0U5R6"/>
<evidence type="ECO:0000313" key="1">
    <source>
        <dbReference type="EMBL" id="GAF94691.1"/>
    </source>
</evidence>
<organism evidence="1">
    <name type="scientific">marine sediment metagenome</name>
    <dbReference type="NCBI Taxonomy" id="412755"/>
    <lineage>
        <taxon>unclassified sequences</taxon>
        <taxon>metagenomes</taxon>
        <taxon>ecological metagenomes</taxon>
    </lineage>
</organism>
<name>X0U5R6_9ZZZZ</name>
<feature type="non-terminal residue" evidence="1">
    <location>
        <position position="1"/>
    </location>
</feature>
<dbReference type="EMBL" id="BARS01014567">
    <property type="protein sequence ID" value="GAF94691.1"/>
    <property type="molecule type" value="Genomic_DNA"/>
</dbReference>
<reference evidence="1" key="1">
    <citation type="journal article" date="2014" name="Front. Microbiol.">
        <title>High frequency of phylogenetically diverse reductive dehalogenase-homologous genes in deep subseafloor sedimentary metagenomes.</title>
        <authorList>
            <person name="Kawai M."/>
            <person name="Futagami T."/>
            <person name="Toyoda A."/>
            <person name="Takaki Y."/>
            <person name="Nishi S."/>
            <person name="Hori S."/>
            <person name="Arai W."/>
            <person name="Tsubouchi T."/>
            <person name="Morono Y."/>
            <person name="Uchiyama I."/>
            <person name="Ito T."/>
            <person name="Fujiyama A."/>
            <person name="Inagaki F."/>
            <person name="Takami H."/>
        </authorList>
    </citation>
    <scope>NUCLEOTIDE SEQUENCE</scope>
    <source>
        <strain evidence="1">Expedition CK06-06</strain>
    </source>
</reference>
<accession>X0U5R6</accession>
<comment type="caution">
    <text evidence="1">The sequence shown here is derived from an EMBL/GenBank/DDBJ whole genome shotgun (WGS) entry which is preliminary data.</text>
</comment>
<feature type="non-terminal residue" evidence="1">
    <location>
        <position position="50"/>
    </location>
</feature>
<protein>
    <submittedName>
        <fullName evidence="1">Uncharacterized protein</fullName>
    </submittedName>
</protein>
<gene>
    <name evidence="1" type="ORF">S01H1_24450</name>
</gene>
<proteinExistence type="predicted"/>
<sequence length="50" mass="4918">AVSLVAQEDGSTLYIGTSDGIGGGSVSKVSLSSNTLAESWNTTTDTALVG</sequence>